<name>A0A645DNW7_9ZZZZ</name>
<gene>
    <name evidence="1" type="ORF">SDC9_138287</name>
</gene>
<organism evidence="1">
    <name type="scientific">bioreactor metagenome</name>
    <dbReference type="NCBI Taxonomy" id="1076179"/>
    <lineage>
        <taxon>unclassified sequences</taxon>
        <taxon>metagenomes</taxon>
        <taxon>ecological metagenomes</taxon>
    </lineage>
</organism>
<dbReference type="EMBL" id="VSSQ01038266">
    <property type="protein sequence ID" value="MPM91160.1"/>
    <property type="molecule type" value="Genomic_DNA"/>
</dbReference>
<accession>A0A645DNW7</accession>
<sequence>MGGFTIEDVIYGKNAMKYYEIFMKKGYRLHAIDEDKLPHIEY</sequence>
<dbReference type="AlphaFoldDB" id="A0A645DNW7"/>
<protein>
    <submittedName>
        <fullName evidence="1">Uncharacterized protein</fullName>
    </submittedName>
</protein>
<evidence type="ECO:0000313" key="1">
    <source>
        <dbReference type="EMBL" id="MPM91160.1"/>
    </source>
</evidence>
<reference evidence="1" key="1">
    <citation type="submission" date="2019-08" db="EMBL/GenBank/DDBJ databases">
        <authorList>
            <person name="Kucharzyk K."/>
            <person name="Murdoch R.W."/>
            <person name="Higgins S."/>
            <person name="Loffler F."/>
        </authorList>
    </citation>
    <scope>NUCLEOTIDE SEQUENCE</scope>
</reference>
<proteinExistence type="predicted"/>
<comment type="caution">
    <text evidence="1">The sequence shown here is derived from an EMBL/GenBank/DDBJ whole genome shotgun (WGS) entry which is preliminary data.</text>
</comment>